<evidence type="ECO:0000256" key="1">
    <source>
        <dbReference type="ARBA" id="ARBA00006865"/>
    </source>
</evidence>
<dbReference type="EMBL" id="CP020472">
    <property type="protein sequence ID" value="ARD21779.1"/>
    <property type="molecule type" value="Genomic_DNA"/>
</dbReference>
<proteinExistence type="inferred from homology"/>
<dbReference type="GO" id="GO:0016787">
    <property type="term" value="F:hydrolase activity"/>
    <property type="evidence" value="ECO:0007669"/>
    <property type="project" value="UniProtKB-KW"/>
</dbReference>
<comment type="similarity">
    <text evidence="1">Belongs to the glycosyl hydrolase 16 family.</text>
</comment>
<dbReference type="PROSITE" id="PS51762">
    <property type="entry name" value="GH16_2"/>
    <property type="match status" value="1"/>
</dbReference>
<sequence>MKKRASVLTITSVSLAAAMLLGCGSDSATDVVEDMAPVDNSEEQENLWNLVWSDEFDGTTIDLDKWNLAYNCYGGGNEERQCYTQRPENSQVADGKLVITAQREDFSGPAVALGDPNYDENDTSKQQAYTSARLDSTNKGDWKYGRFEIRAKMPQGQGTWPAIWMLPTDWVYGPWAGSGEIDIMEAVNLKVVTEGSDPEAKIHGTLHYGKAWPGNVYSGAEYSLPDGANPADDFHVYAIEWEKDEIRWYVDDVHFATQRSTGWYSQYVDSDGNLANAAEDAPYNQPFHMILNLAVGGTWAGNVNNTGVDESVFPQVLEVDYVRVYECSVSPETGAGCASVGDNAEIVEGHVAPEITVPSTDIGAGPEFILYDEGLAEGLSLDSYNPDNAVTLQTLTVEGKGEVLQLDKVGATGNAYFSYPPTADLSHWSANGTLVFDLNLLSTDNDVELLVKIDSGWPNVSDVSVSLPELNTWTEIRIPIAELVASGNRFSPGSFVDLASVSNPFVIEPLGNMSLQIDNVRYEYQVSTANELIIYDDEVKAPFTIGHYAASGSVAIEQLDVGADHGIVNQFSFNTDEAVVYFQSTGLQQDVSSFAAVEFDLNVITDPREVRDFNIKVDCGHPCSSGDFAIPAPEVGAWTHYRIALADLVANTGSSLVLTQVDAPLVIFPAWGNQNGVVMQVDNVQLVK</sequence>
<feature type="domain" description="GH16" evidence="3">
    <location>
        <begin position="25"/>
        <end position="330"/>
    </location>
</feature>
<evidence type="ECO:0000256" key="2">
    <source>
        <dbReference type="SAM" id="SignalP"/>
    </source>
</evidence>
<protein>
    <submittedName>
        <fullName evidence="4">Glycosyl hydrolases family 16</fullName>
    </submittedName>
</protein>
<gene>
    <name evidence="4" type="ORF">SJ2017_1460</name>
</gene>
<dbReference type="PROSITE" id="PS51257">
    <property type="entry name" value="PROKAR_LIPOPROTEIN"/>
    <property type="match status" value="1"/>
</dbReference>
<dbReference type="InterPro" id="IPR013320">
    <property type="entry name" value="ConA-like_dom_sf"/>
</dbReference>
<dbReference type="Gene3D" id="2.60.120.200">
    <property type="match status" value="1"/>
</dbReference>
<feature type="signal peptide" evidence="2">
    <location>
        <begin position="1"/>
        <end position="28"/>
    </location>
</feature>
<dbReference type="Gene3D" id="2.60.120.430">
    <property type="entry name" value="Galactose-binding lectin"/>
    <property type="match status" value="2"/>
</dbReference>
<dbReference type="RefSeq" id="WP_080915357.1">
    <property type="nucleotide sequence ID" value="NZ_CP020472.1"/>
</dbReference>
<dbReference type="PANTHER" id="PTHR10963:SF55">
    <property type="entry name" value="GLYCOSIDE HYDROLASE FAMILY 16 PROTEIN"/>
    <property type="match status" value="1"/>
</dbReference>
<evidence type="ECO:0000313" key="4">
    <source>
        <dbReference type="EMBL" id="ARD21779.1"/>
    </source>
</evidence>
<evidence type="ECO:0000313" key="5">
    <source>
        <dbReference type="Proteomes" id="UP000191820"/>
    </source>
</evidence>
<name>A0ABM6JLF2_9GAMM</name>
<keyword evidence="4" id="KW-0378">Hydrolase</keyword>
<keyword evidence="5" id="KW-1185">Reference proteome</keyword>
<accession>A0ABM6JLF2</accession>
<dbReference type="CDD" id="cd08023">
    <property type="entry name" value="GH16_laminarinase_like"/>
    <property type="match status" value="1"/>
</dbReference>
<keyword evidence="2" id="KW-0732">Signal</keyword>
<dbReference type="InterPro" id="IPR000757">
    <property type="entry name" value="Beta-glucanase-like"/>
</dbReference>
<dbReference type="Proteomes" id="UP000191820">
    <property type="component" value="Chromosome"/>
</dbReference>
<dbReference type="SUPFAM" id="SSF49899">
    <property type="entry name" value="Concanavalin A-like lectins/glucanases"/>
    <property type="match status" value="1"/>
</dbReference>
<dbReference type="InterPro" id="IPR050546">
    <property type="entry name" value="Glycosyl_Hydrlase_16"/>
</dbReference>
<dbReference type="SUPFAM" id="SSF49785">
    <property type="entry name" value="Galactose-binding domain-like"/>
    <property type="match status" value="2"/>
</dbReference>
<evidence type="ECO:0000259" key="3">
    <source>
        <dbReference type="PROSITE" id="PS51762"/>
    </source>
</evidence>
<dbReference type="PANTHER" id="PTHR10963">
    <property type="entry name" value="GLYCOSYL HYDROLASE-RELATED"/>
    <property type="match status" value="1"/>
</dbReference>
<organism evidence="4 5">
    <name type="scientific">Shewanella japonica</name>
    <dbReference type="NCBI Taxonomy" id="93973"/>
    <lineage>
        <taxon>Bacteria</taxon>
        <taxon>Pseudomonadati</taxon>
        <taxon>Pseudomonadota</taxon>
        <taxon>Gammaproteobacteria</taxon>
        <taxon>Alteromonadales</taxon>
        <taxon>Shewanellaceae</taxon>
        <taxon>Shewanella</taxon>
    </lineage>
</organism>
<feature type="chain" id="PRO_5047118943" evidence="2">
    <location>
        <begin position="29"/>
        <end position="688"/>
    </location>
</feature>
<reference evidence="4 5" key="1">
    <citation type="submission" date="2017-03" db="EMBL/GenBank/DDBJ databases">
        <title>Genome sequencing of Shewanella japonica KCTC 22435.</title>
        <authorList>
            <person name="Kim K.M."/>
        </authorList>
    </citation>
    <scope>NUCLEOTIDE SEQUENCE [LARGE SCALE GENOMIC DNA]</scope>
    <source>
        <strain evidence="4 5">KCTC 22435</strain>
    </source>
</reference>
<dbReference type="InterPro" id="IPR008979">
    <property type="entry name" value="Galactose-bd-like_sf"/>
</dbReference>
<dbReference type="Pfam" id="PF00722">
    <property type="entry name" value="Glyco_hydro_16"/>
    <property type="match status" value="1"/>
</dbReference>